<reference evidence="2 3" key="1">
    <citation type="journal article" date="2016" name="Nat. Commun.">
        <title>Ectomycorrhizal ecology is imprinted in the genome of the dominant symbiotic fungus Cenococcum geophilum.</title>
        <authorList>
            <consortium name="DOE Joint Genome Institute"/>
            <person name="Peter M."/>
            <person name="Kohler A."/>
            <person name="Ohm R.A."/>
            <person name="Kuo A."/>
            <person name="Krutzmann J."/>
            <person name="Morin E."/>
            <person name="Arend M."/>
            <person name="Barry K.W."/>
            <person name="Binder M."/>
            <person name="Choi C."/>
            <person name="Clum A."/>
            <person name="Copeland A."/>
            <person name="Grisel N."/>
            <person name="Haridas S."/>
            <person name="Kipfer T."/>
            <person name="LaButti K."/>
            <person name="Lindquist E."/>
            <person name="Lipzen A."/>
            <person name="Maire R."/>
            <person name="Meier B."/>
            <person name="Mihaltcheva S."/>
            <person name="Molinier V."/>
            <person name="Murat C."/>
            <person name="Poggeler S."/>
            <person name="Quandt C.A."/>
            <person name="Sperisen C."/>
            <person name="Tritt A."/>
            <person name="Tisserant E."/>
            <person name="Crous P.W."/>
            <person name="Henrissat B."/>
            <person name="Nehls U."/>
            <person name="Egli S."/>
            <person name="Spatafora J.W."/>
            <person name="Grigoriev I.V."/>
            <person name="Martin F.M."/>
        </authorList>
    </citation>
    <scope>NUCLEOTIDE SEQUENCE [LARGE SCALE GENOMIC DNA]</scope>
    <source>
        <strain evidence="2 3">CBS 207.34</strain>
    </source>
</reference>
<keyword evidence="3" id="KW-1185">Reference proteome</keyword>
<gene>
    <name evidence="2" type="ORF">AOQ84DRAFT_392975</name>
</gene>
<dbReference type="GO" id="GO:0030544">
    <property type="term" value="F:Hsp70 protein binding"/>
    <property type="evidence" value="ECO:0007669"/>
    <property type="project" value="TreeGrafter"/>
</dbReference>
<name>A0A8E2JMR1_9PEZI</name>
<evidence type="ECO:0000256" key="1">
    <source>
        <dbReference type="PROSITE-ProRule" id="PRU00339"/>
    </source>
</evidence>
<dbReference type="GO" id="GO:0005829">
    <property type="term" value="C:cytosol"/>
    <property type="evidence" value="ECO:0007669"/>
    <property type="project" value="TreeGrafter"/>
</dbReference>
<dbReference type="Proteomes" id="UP000250140">
    <property type="component" value="Unassembled WGS sequence"/>
</dbReference>
<keyword evidence="1" id="KW-0802">TPR repeat</keyword>
<dbReference type="SUPFAM" id="SSF48452">
    <property type="entry name" value="TPR-like"/>
    <property type="match status" value="1"/>
</dbReference>
<evidence type="ECO:0000313" key="3">
    <source>
        <dbReference type="Proteomes" id="UP000250140"/>
    </source>
</evidence>
<proteinExistence type="predicted"/>
<dbReference type="PROSITE" id="PS50005">
    <property type="entry name" value="TPR"/>
    <property type="match status" value="1"/>
</dbReference>
<dbReference type="AlphaFoldDB" id="A0A8E2JMR1"/>
<dbReference type="GO" id="GO:0005634">
    <property type="term" value="C:nucleus"/>
    <property type="evidence" value="ECO:0007669"/>
    <property type="project" value="TreeGrafter"/>
</dbReference>
<organism evidence="2 3">
    <name type="scientific">Glonium stellatum</name>
    <dbReference type="NCBI Taxonomy" id="574774"/>
    <lineage>
        <taxon>Eukaryota</taxon>
        <taxon>Fungi</taxon>
        <taxon>Dikarya</taxon>
        <taxon>Ascomycota</taxon>
        <taxon>Pezizomycotina</taxon>
        <taxon>Dothideomycetes</taxon>
        <taxon>Pleosporomycetidae</taxon>
        <taxon>Gloniales</taxon>
        <taxon>Gloniaceae</taxon>
        <taxon>Glonium</taxon>
    </lineage>
</organism>
<dbReference type="GO" id="GO:0051879">
    <property type="term" value="F:Hsp90 protein binding"/>
    <property type="evidence" value="ECO:0007669"/>
    <property type="project" value="TreeGrafter"/>
</dbReference>
<dbReference type="InterPro" id="IPR019734">
    <property type="entry name" value="TPR_rpt"/>
</dbReference>
<protein>
    <submittedName>
        <fullName evidence="2">Tetratricopeptide repeat domain-containing protein</fullName>
    </submittedName>
</protein>
<feature type="repeat" description="TPR" evidence="1">
    <location>
        <begin position="150"/>
        <end position="183"/>
    </location>
</feature>
<dbReference type="InterPro" id="IPR011990">
    <property type="entry name" value="TPR-like_helical_dom_sf"/>
</dbReference>
<dbReference type="EMBL" id="KV750960">
    <property type="protein sequence ID" value="OCL02434.1"/>
    <property type="molecule type" value="Genomic_DNA"/>
</dbReference>
<evidence type="ECO:0000313" key="2">
    <source>
        <dbReference type="EMBL" id="OCL02434.1"/>
    </source>
</evidence>
<dbReference type="GO" id="GO:0006457">
    <property type="term" value="P:protein folding"/>
    <property type="evidence" value="ECO:0007669"/>
    <property type="project" value="TreeGrafter"/>
</dbReference>
<accession>A0A8E2JMR1</accession>
<dbReference type="Gene3D" id="1.25.40.10">
    <property type="entry name" value="Tetratricopeptide repeat domain"/>
    <property type="match status" value="1"/>
</dbReference>
<sequence length="202" mass="22456">MEEETFTLLPLHLDPTSKAISSTTTPSSALRDELAKLNSLHRSLLSPDCPNSIPPPPVPVNPKRSAQVNKLRETGNTSFRKSQHADAIRMYSLGIDMALGRPGWEPSGLVREEVSGLYANRAQAHMALQQWPEGAVDAECSVEMKKIGNAKAWWRRGKCLLEMGRLDEARDWIAQSLEFEANEQDLLALKKDIDNALLKKGK</sequence>
<dbReference type="PANTHER" id="PTHR46035">
    <property type="entry name" value="TETRATRICOPEPTIDE REPEAT PROTEIN 4"/>
    <property type="match status" value="1"/>
</dbReference>
<dbReference type="OrthoDB" id="433738at2759"/>
<dbReference type="PANTHER" id="PTHR46035:SF3">
    <property type="entry name" value="TRANSLOCATION PROTEIN SEC72"/>
    <property type="match status" value="1"/>
</dbReference>